<feature type="compositionally biased region" description="Polar residues" evidence="1">
    <location>
        <begin position="212"/>
        <end position="231"/>
    </location>
</feature>
<reference evidence="2 3" key="1">
    <citation type="submission" date="2017-12" db="EMBL/GenBank/DDBJ databases">
        <title>Comparative genomics of Botrytis spp.</title>
        <authorList>
            <person name="Valero-Jimenez C.A."/>
            <person name="Tapia P."/>
            <person name="Veloso J."/>
            <person name="Silva-Moreno E."/>
            <person name="Staats M."/>
            <person name="Valdes J.H."/>
            <person name="Van Kan J.A.L."/>
        </authorList>
    </citation>
    <scope>NUCLEOTIDE SEQUENCE [LARGE SCALE GENOMIC DNA]</scope>
    <source>
        <strain evidence="2 3">MUCL2120</strain>
    </source>
</reference>
<evidence type="ECO:0000313" key="3">
    <source>
        <dbReference type="Proteomes" id="UP000297452"/>
    </source>
</evidence>
<dbReference type="Proteomes" id="UP000297452">
    <property type="component" value="Unassembled WGS sequence"/>
</dbReference>
<organism evidence="2 3">
    <name type="scientific">Botryotinia narcissicola</name>
    <dbReference type="NCBI Taxonomy" id="278944"/>
    <lineage>
        <taxon>Eukaryota</taxon>
        <taxon>Fungi</taxon>
        <taxon>Dikarya</taxon>
        <taxon>Ascomycota</taxon>
        <taxon>Pezizomycotina</taxon>
        <taxon>Leotiomycetes</taxon>
        <taxon>Helotiales</taxon>
        <taxon>Sclerotiniaceae</taxon>
        <taxon>Botryotinia</taxon>
    </lineage>
</organism>
<accession>A0A4Z1IJZ9</accession>
<evidence type="ECO:0000313" key="2">
    <source>
        <dbReference type="EMBL" id="TGO57007.1"/>
    </source>
</evidence>
<dbReference type="EMBL" id="PQXJ01000211">
    <property type="protein sequence ID" value="TGO57007.1"/>
    <property type="molecule type" value="Genomic_DNA"/>
</dbReference>
<evidence type="ECO:0000256" key="1">
    <source>
        <dbReference type="SAM" id="MobiDB-lite"/>
    </source>
</evidence>
<dbReference type="OrthoDB" id="3546605at2759"/>
<feature type="region of interest" description="Disordered" evidence="1">
    <location>
        <begin position="208"/>
        <end position="231"/>
    </location>
</feature>
<dbReference type="AlphaFoldDB" id="A0A4Z1IJZ9"/>
<keyword evidence="3" id="KW-1185">Reference proteome</keyword>
<gene>
    <name evidence="2" type="ORF">BOTNAR_0211g00130</name>
</gene>
<name>A0A4Z1IJZ9_9HELO</name>
<proteinExistence type="predicted"/>
<comment type="caution">
    <text evidence="2">The sequence shown here is derived from an EMBL/GenBank/DDBJ whole genome shotgun (WGS) entry which is preliminary data.</text>
</comment>
<protein>
    <submittedName>
        <fullName evidence="2">Uncharacterized protein</fullName>
    </submittedName>
</protein>
<sequence length="270" mass="30767">MGALSFVRNTLTDLTISAENEVVNAYSSRIQCAGSLGALVNFDLLRRFEINLEFLLGSVSSPGHGLRYLPRSGRTLQFERIVPKNIEVLTLTDDKELEWRNRVHYHVVVTAFQSWLGAWETSTPHLRSIRLLLTYDYQEFDSTPTRDVYKLDRTMRLDLDRLSAKAGVEIENKSLIHVLSTPSELLKQITQSWVIGPKETFNIREDVGKELGSSSPHSNQACRTSRGGSPENTTRLNSLDILYDFYIYKHPLSFYFTSFSIGSLKKINSR</sequence>